<dbReference type="Proteomes" id="UP000078286">
    <property type="component" value="Unassembled WGS sequence"/>
</dbReference>
<dbReference type="InterPro" id="IPR043129">
    <property type="entry name" value="ATPase_NBD"/>
</dbReference>
<dbReference type="Gene3D" id="3.30.420.370">
    <property type="match status" value="1"/>
</dbReference>
<evidence type="ECO:0000256" key="6">
    <source>
        <dbReference type="ARBA" id="ARBA00022519"/>
    </source>
</evidence>
<evidence type="ECO:0000256" key="10">
    <source>
        <dbReference type="ARBA" id="ARBA00023136"/>
    </source>
</evidence>
<comment type="similarity">
    <text evidence="2">Belongs to the GSP L family.</text>
</comment>
<evidence type="ECO:0000313" key="14">
    <source>
        <dbReference type="Proteomes" id="UP000078286"/>
    </source>
</evidence>
<name>A0A1B7HSU5_9ENTR</name>
<keyword evidence="7" id="KW-0812">Transmembrane</keyword>
<sequence>MSETLLIRLASHAHQPMFWWLFSADDRLLFSGEVTDAAALASLQEYTIGNQVVALVPACDLVLRSVNLPGRLTSKTRNALPFLLEDEVVEEPSRLHVAVLAHESPSVHLAAVEHTLMQEWLRWLDEAGLQANRMLPDVLALPQTVGGCRWPLNEQHLIRESRWQGMVLEEELIACLPPTQVSGWQTSTQALPLRAVHLPPVTLLQGTYCPQKKKTGSFGVWRTPVFLLAASLVLILAVRGVESLSLNHQQSQIQEQMAAVYRQAFPGSKPVSDPWFAFKKKMEGRNSQFLPFARTLDSVLPSTVRVQTLQFNAAEKELQAQLSGTSAIALQAIEQRIPAGFSLRIGEEHTRAGMVTVYLNRKPTRQKEHQPAMPRLEQMKAQLAQMQSEIGQKPAISQPVTNMADVITRTSTQAHLPATPVAQNDNELEIKYATPLPFASLANWLQTLEVQYGIVAQQVELTDKGQGNVQVERLVLSGRSHS</sequence>
<reference evidence="13 14" key="1">
    <citation type="submission" date="2016-04" db="EMBL/GenBank/DDBJ databases">
        <title>ATOL: Assembling a taxonomically balanced genome-scale reconstruction of the evolutionary history of the Enterobacteriaceae.</title>
        <authorList>
            <person name="Plunkett G.III."/>
            <person name="Neeno-Eckwall E.C."/>
            <person name="Glasner J.D."/>
            <person name="Perna N.T."/>
        </authorList>
    </citation>
    <scope>NUCLEOTIDE SEQUENCE [LARGE SCALE GENOMIC DNA]</scope>
    <source>
        <strain evidence="13 14">ATCC 51607</strain>
    </source>
</reference>
<comment type="similarity">
    <text evidence="3">Belongs to the GSP M family.</text>
</comment>
<keyword evidence="9" id="KW-1133">Transmembrane helix</keyword>
<dbReference type="GO" id="GO:0015628">
    <property type="term" value="P:protein secretion by the type II secretion system"/>
    <property type="evidence" value="ECO:0007669"/>
    <property type="project" value="InterPro"/>
</dbReference>
<dbReference type="Gene3D" id="3.30.420.380">
    <property type="match status" value="1"/>
</dbReference>
<evidence type="ECO:0000256" key="5">
    <source>
        <dbReference type="ARBA" id="ARBA00022475"/>
    </source>
</evidence>
<dbReference type="AlphaFoldDB" id="A0A1B7HSU5"/>
<dbReference type="InterPro" id="IPR023229">
    <property type="entry name" value="T2SS_M_periplasmic_sf"/>
</dbReference>
<dbReference type="SUPFAM" id="SSF103054">
    <property type="entry name" value="General secretion pathway protein M, EpsM"/>
    <property type="match status" value="1"/>
</dbReference>
<keyword evidence="10" id="KW-0472">Membrane</keyword>
<dbReference type="CDD" id="cd24017">
    <property type="entry name" value="ASKHA_T2SSL_N"/>
    <property type="match status" value="1"/>
</dbReference>
<dbReference type="InterPro" id="IPR007812">
    <property type="entry name" value="T2SS_protein-GspL"/>
</dbReference>
<keyword evidence="8" id="KW-0653">Protein transport</keyword>
<dbReference type="EMBL" id="LXEO01000017">
    <property type="protein sequence ID" value="OAT18730.1"/>
    <property type="molecule type" value="Genomic_DNA"/>
</dbReference>
<dbReference type="PATRIC" id="fig|1354255.3.peg.1602"/>
<gene>
    <name evidence="13" type="ORF">M979_1554</name>
</gene>
<evidence type="ECO:0000259" key="12">
    <source>
        <dbReference type="Pfam" id="PF12693"/>
    </source>
</evidence>
<dbReference type="RefSeq" id="WP_064554349.1">
    <property type="nucleotide sequence ID" value="NZ_LXEO01000017.1"/>
</dbReference>
<dbReference type="InterPro" id="IPR024230">
    <property type="entry name" value="GspL_cyto_dom"/>
</dbReference>
<proteinExistence type="inferred from homology"/>
<evidence type="ECO:0000256" key="3">
    <source>
        <dbReference type="ARBA" id="ARBA00010637"/>
    </source>
</evidence>
<keyword evidence="6" id="KW-0997">Cell inner membrane</keyword>
<evidence type="ECO:0000256" key="9">
    <source>
        <dbReference type="ARBA" id="ARBA00022989"/>
    </source>
</evidence>
<evidence type="ECO:0000256" key="1">
    <source>
        <dbReference type="ARBA" id="ARBA00004377"/>
    </source>
</evidence>
<feature type="domain" description="GspL cytoplasmic actin-ATPase-like" evidence="11">
    <location>
        <begin position="5"/>
        <end position="173"/>
    </location>
</feature>
<dbReference type="GO" id="GO:0009276">
    <property type="term" value="C:Gram-negative-bacterium-type cell wall"/>
    <property type="evidence" value="ECO:0007669"/>
    <property type="project" value="InterPro"/>
</dbReference>
<dbReference type="InterPro" id="IPR025691">
    <property type="entry name" value="GspL_pp_dom"/>
</dbReference>
<dbReference type="Pfam" id="PF05134">
    <property type="entry name" value="T2SSL"/>
    <property type="match status" value="1"/>
</dbReference>
<evidence type="ECO:0000256" key="7">
    <source>
        <dbReference type="ARBA" id="ARBA00022692"/>
    </source>
</evidence>
<evidence type="ECO:0000313" key="13">
    <source>
        <dbReference type="EMBL" id="OAT18730.1"/>
    </source>
</evidence>
<keyword evidence="4" id="KW-0813">Transport</keyword>
<dbReference type="InterPro" id="IPR007690">
    <property type="entry name" value="T2SS_GspM"/>
</dbReference>
<organism evidence="13 14">
    <name type="scientific">Buttiauxella noackiae ATCC 51607</name>
    <dbReference type="NCBI Taxonomy" id="1354255"/>
    <lineage>
        <taxon>Bacteria</taxon>
        <taxon>Pseudomonadati</taxon>
        <taxon>Pseudomonadota</taxon>
        <taxon>Gammaproteobacteria</taxon>
        <taxon>Enterobacterales</taxon>
        <taxon>Enterobacteriaceae</taxon>
        <taxon>Buttiauxella</taxon>
    </lineage>
</organism>
<comment type="caution">
    <text evidence="13">The sequence shown here is derived from an EMBL/GenBank/DDBJ whole genome shotgun (WGS) entry which is preliminary data.</text>
</comment>
<keyword evidence="14" id="KW-1185">Reference proteome</keyword>
<evidence type="ECO:0000256" key="8">
    <source>
        <dbReference type="ARBA" id="ARBA00022927"/>
    </source>
</evidence>
<feature type="domain" description="GspL periplasmic" evidence="12">
    <location>
        <begin position="219"/>
        <end position="356"/>
    </location>
</feature>
<dbReference type="NCBIfam" id="TIGR01709">
    <property type="entry name" value="typeII_sec_gspL"/>
    <property type="match status" value="1"/>
</dbReference>
<accession>A0A1B7HSU5</accession>
<keyword evidence="5" id="KW-1003">Cell membrane</keyword>
<protein>
    <submittedName>
        <fullName evidence="13">General secretion pathway protein L</fullName>
    </submittedName>
</protein>
<comment type="subcellular location">
    <subcellularLocation>
        <location evidence="1">Cell inner membrane</location>
        <topology evidence="1">Single-pass membrane protein</topology>
    </subcellularLocation>
</comment>
<dbReference type="GO" id="GO:0005886">
    <property type="term" value="C:plasma membrane"/>
    <property type="evidence" value="ECO:0007669"/>
    <property type="project" value="UniProtKB-SubCell"/>
</dbReference>
<dbReference type="SUPFAM" id="SSF53067">
    <property type="entry name" value="Actin-like ATPase domain"/>
    <property type="match status" value="1"/>
</dbReference>
<evidence type="ECO:0000259" key="11">
    <source>
        <dbReference type="Pfam" id="PF05134"/>
    </source>
</evidence>
<evidence type="ECO:0000256" key="2">
    <source>
        <dbReference type="ARBA" id="ARBA00005318"/>
    </source>
</evidence>
<dbReference type="Pfam" id="PF04612">
    <property type="entry name" value="T2SSM"/>
    <property type="match status" value="1"/>
</dbReference>
<dbReference type="Pfam" id="PF12693">
    <property type="entry name" value="GspL_C"/>
    <property type="match status" value="1"/>
</dbReference>
<dbReference type="Gene3D" id="3.30.1360.100">
    <property type="entry name" value="General secretion pathway protein M, EpsM"/>
    <property type="match status" value="1"/>
</dbReference>
<dbReference type="GO" id="GO:0015627">
    <property type="term" value="C:type II protein secretion system complex"/>
    <property type="evidence" value="ECO:0007669"/>
    <property type="project" value="InterPro"/>
</dbReference>
<evidence type="ECO:0000256" key="4">
    <source>
        <dbReference type="ARBA" id="ARBA00022448"/>
    </source>
</evidence>